<proteinExistence type="predicted"/>
<dbReference type="STRING" id="1461694.ATO9_00235"/>
<organism evidence="2 3">
    <name type="scientific">Pseudooceanicola atlanticus</name>
    <dbReference type="NCBI Taxonomy" id="1461694"/>
    <lineage>
        <taxon>Bacteria</taxon>
        <taxon>Pseudomonadati</taxon>
        <taxon>Pseudomonadota</taxon>
        <taxon>Alphaproteobacteria</taxon>
        <taxon>Rhodobacterales</taxon>
        <taxon>Paracoccaceae</taxon>
        <taxon>Pseudooceanicola</taxon>
    </lineage>
</organism>
<sequence>MSGPLRGLKVVEMQGIGPAPLAGQFLADLGAEVTLITRASGKADPTDINNRGKRSVALNLKSPEGVEVALALIDRADILIEGFRPGVMERMGLGADTCLSRNSGLIYGRMTGWGQDGPLAQTAGHDINYLGLTGFLNAIGHADRAPAPPLNIGADYGGGTMFLLFGIMAALYERQGSGQGQVIDAAMVDGASALMALIHAMSAGGLWSERREANLLDGGAPFYRSYECADGKFIAVGPLEPQFFAELVRLAGLPDDHRASQMDPRNWAERREGYAALFRQKTRDEWAAIFEGSDACATPVLSWSEAPQHPHLAARGTFVDRDGVTQAAPAPRFSRSEPDAVAAPPAPGADTETVLGQLGYDRERIDSLRAAGILT</sequence>
<dbReference type="AlphaFoldDB" id="A0A0A0EIN9"/>
<dbReference type="PANTHER" id="PTHR48228">
    <property type="entry name" value="SUCCINYL-COA--D-CITRAMALATE COA-TRANSFERASE"/>
    <property type="match status" value="1"/>
</dbReference>
<dbReference type="EMBL" id="AQQX01000001">
    <property type="protein sequence ID" value="KGM49973.1"/>
    <property type="molecule type" value="Genomic_DNA"/>
</dbReference>
<dbReference type="InterPro" id="IPR050509">
    <property type="entry name" value="CoA-transferase_III"/>
</dbReference>
<name>A0A0A0EIN9_9RHOB</name>
<evidence type="ECO:0000313" key="2">
    <source>
        <dbReference type="EMBL" id="KGM49973.1"/>
    </source>
</evidence>
<accession>A0A0A0EIN9</accession>
<comment type="caution">
    <text evidence="2">The sequence shown here is derived from an EMBL/GenBank/DDBJ whole genome shotgun (WGS) entry which is preliminary data.</text>
</comment>
<dbReference type="InterPro" id="IPR003673">
    <property type="entry name" value="CoA-Trfase_fam_III"/>
</dbReference>
<dbReference type="InterPro" id="IPR044855">
    <property type="entry name" value="CoA-Trfase_III_dom3_sf"/>
</dbReference>
<gene>
    <name evidence="2" type="ORF">ATO9_00235</name>
</gene>
<dbReference type="Gene3D" id="3.30.1540.10">
    <property type="entry name" value="formyl-coa transferase, domain 3"/>
    <property type="match status" value="1"/>
</dbReference>
<evidence type="ECO:0000313" key="3">
    <source>
        <dbReference type="Proteomes" id="UP000030004"/>
    </source>
</evidence>
<dbReference type="OrthoDB" id="7208981at2"/>
<dbReference type="GO" id="GO:0003824">
    <property type="term" value="F:catalytic activity"/>
    <property type="evidence" value="ECO:0007669"/>
    <property type="project" value="InterPro"/>
</dbReference>
<dbReference type="InterPro" id="IPR023606">
    <property type="entry name" value="CoA-Trfase_III_dom_1_sf"/>
</dbReference>
<reference evidence="2 3" key="1">
    <citation type="journal article" date="2015" name="Antonie Van Leeuwenhoek">
        <title>Pseudooceanicola atlanticus gen. nov. sp. nov., isolated from surface seawater of the Atlantic Ocean and reclassification of Oceanicola batsensis, Oceanicola marinus, Oceanicola nitratireducens, Oceanicola nanhaiensis, Oceanicola antarcticus and Oceanicola flagellatus, as Pseudooceanicola batsensis comb. nov., Pseudooceanicola marinus comb. nov., Pseudooceanicola nitratireducens comb. nov., Pseudooceanicola nanhaiensis comb. nov., Pseudooceanicola antarcticus comb. nov., and Pseudooceanicola flagellatus comb. nov.</title>
        <authorList>
            <person name="Lai Q."/>
            <person name="Li G."/>
            <person name="Liu X."/>
            <person name="Du Y."/>
            <person name="Sun F."/>
            <person name="Shao Z."/>
        </authorList>
    </citation>
    <scope>NUCLEOTIDE SEQUENCE [LARGE SCALE GENOMIC DNA]</scope>
    <source>
        <strain evidence="2 3">22II-s11g</strain>
    </source>
</reference>
<dbReference type="Proteomes" id="UP000030004">
    <property type="component" value="Unassembled WGS sequence"/>
</dbReference>
<dbReference type="Pfam" id="PF02515">
    <property type="entry name" value="CoA_transf_3"/>
    <property type="match status" value="1"/>
</dbReference>
<evidence type="ECO:0000256" key="1">
    <source>
        <dbReference type="SAM" id="MobiDB-lite"/>
    </source>
</evidence>
<protein>
    <submittedName>
        <fullName evidence="2">Carnitine dehydratase</fullName>
    </submittedName>
</protein>
<keyword evidence="3" id="KW-1185">Reference proteome</keyword>
<feature type="region of interest" description="Disordered" evidence="1">
    <location>
        <begin position="328"/>
        <end position="353"/>
    </location>
</feature>
<dbReference type="Gene3D" id="3.30.60.110">
    <property type="match status" value="1"/>
</dbReference>
<dbReference type="RefSeq" id="WP_043743541.1">
    <property type="nucleotide sequence ID" value="NZ_AQQX01000001.1"/>
</dbReference>
<dbReference type="eggNOG" id="COG1804">
    <property type="taxonomic scope" value="Bacteria"/>
</dbReference>
<dbReference type="Gene3D" id="3.40.50.10540">
    <property type="entry name" value="Crotonobetainyl-coa:carnitine coa-transferase, domain 1"/>
    <property type="match status" value="1"/>
</dbReference>
<dbReference type="SUPFAM" id="SSF89796">
    <property type="entry name" value="CoA-transferase family III (CaiB/BaiF)"/>
    <property type="match status" value="1"/>
</dbReference>
<dbReference type="PANTHER" id="PTHR48228:SF5">
    <property type="entry name" value="ALPHA-METHYLACYL-COA RACEMASE"/>
    <property type="match status" value="1"/>
</dbReference>